<evidence type="ECO:0000313" key="2">
    <source>
        <dbReference type="EMBL" id="RHY07340.1"/>
    </source>
</evidence>
<protein>
    <recommendedName>
        <fullName evidence="1">DDE-1 domain-containing protein</fullName>
    </recommendedName>
</protein>
<reference evidence="2 3" key="1">
    <citation type="submission" date="2018-08" db="EMBL/GenBank/DDBJ databases">
        <title>Aphanomyces genome sequencing and annotation.</title>
        <authorList>
            <person name="Minardi D."/>
            <person name="Oidtmann B."/>
            <person name="Van Der Giezen M."/>
            <person name="Studholme D.J."/>
        </authorList>
    </citation>
    <scope>NUCLEOTIDE SEQUENCE [LARGE SCALE GENOMIC DNA]</scope>
    <source>
        <strain evidence="2 3">Yx</strain>
    </source>
</reference>
<comment type="caution">
    <text evidence="2">The sequence shown here is derived from an EMBL/GenBank/DDBJ whole genome shotgun (WGS) entry which is preliminary data.</text>
</comment>
<dbReference type="EMBL" id="QUTA01007360">
    <property type="protein sequence ID" value="RHY07340.1"/>
    <property type="molecule type" value="Genomic_DNA"/>
</dbReference>
<sequence length="330" mass="37077">MLLGDSEGNKYRLFIVLKQSSIATTVRANINDRNGFGVFVWREVFPLMEQWPSKIYGNPTAWWNEDISVAFLRFHFGSSPNMDEKILLIWDDFSAHFTDKPIGRDHIVEKATQMSVTINDVPRATTLSFGWYKRFLDRHSHLKVSKARVLSKPRNAVVSNVVVDFFHELAHDLSLVNVDPSRIFNMGETNFSPTKTSKKVVVHRNTKAVYAEESSVPSHVTIVACVAADGTKVLPLFILPGEKVSTDTCDKLTIPGAALTTSEKGWTSSFICRKWLSMLDANIPASTMRPILLILDGCSSHYSEYIYPEATALNILLQFLPANATHLFQP</sequence>
<dbReference type="Proteomes" id="UP000266239">
    <property type="component" value="Unassembled WGS sequence"/>
</dbReference>
<dbReference type="PANTHER" id="PTHR19303:SF74">
    <property type="entry name" value="POGO TRANSPOSABLE ELEMENT WITH KRAB DOMAIN"/>
    <property type="match status" value="1"/>
</dbReference>
<dbReference type="InterPro" id="IPR050863">
    <property type="entry name" value="CenT-Element_Derived"/>
</dbReference>
<feature type="non-terminal residue" evidence="2">
    <location>
        <position position="330"/>
    </location>
</feature>
<dbReference type="Pfam" id="PF03184">
    <property type="entry name" value="DDE_1"/>
    <property type="match status" value="1"/>
</dbReference>
<dbReference type="GO" id="GO:0003677">
    <property type="term" value="F:DNA binding"/>
    <property type="evidence" value="ECO:0007669"/>
    <property type="project" value="TreeGrafter"/>
</dbReference>
<dbReference type="AlphaFoldDB" id="A0A397AHS4"/>
<feature type="domain" description="DDE-1" evidence="1">
    <location>
        <begin position="221"/>
        <end position="330"/>
    </location>
</feature>
<proteinExistence type="predicted"/>
<accession>A0A397AHS4</accession>
<gene>
    <name evidence="2" type="ORF">DYB25_011795</name>
</gene>
<dbReference type="GO" id="GO:0005634">
    <property type="term" value="C:nucleus"/>
    <property type="evidence" value="ECO:0007669"/>
    <property type="project" value="TreeGrafter"/>
</dbReference>
<evidence type="ECO:0000259" key="1">
    <source>
        <dbReference type="Pfam" id="PF03184"/>
    </source>
</evidence>
<dbReference type="InterPro" id="IPR004875">
    <property type="entry name" value="DDE_SF_endonuclease_dom"/>
</dbReference>
<evidence type="ECO:0000313" key="3">
    <source>
        <dbReference type="Proteomes" id="UP000266239"/>
    </source>
</evidence>
<organism evidence="2 3">
    <name type="scientific">Aphanomyces astaci</name>
    <name type="common">Crayfish plague agent</name>
    <dbReference type="NCBI Taxonomy" id="112090"/>
    <lineage>
        <taxon>Eukaryota</taxon>
        <taxon>Sar</taxon>
        <taxon>Stramenopiles</taxon>
        <taxon>Oomycota</taxon>
        <taxon>Saprolegniomycetes</taxon>
        <taxon>Saprolegniales</taxon>
        <taxon>Verrucalvaceae</taxon>
        <taxon>Aphanomyces</taxon>
    </lineage>
</organism>
<name>A0A397AHS4_APHAT</name>
<dbReference type="PANTHER" id="PTHR19303">
    <property type="entry name" value="TRANSPOSON"/>
    <property type="match status" value="1"/>
</dbReference>